<gene>
    <name evidence="2" type="ORF">BDZ85DRAFT_258958</name>
</gene>
<dbReference type="EMBL" id="ML992504">
    <property type="protein sequence ID" value="KAF2224714.1"/>
    <property type="molecule type" value="Genomic_DNA"/>
</dbReference>
<evidence type="ECO:0000313" key="2">
    <source>
        <dbReference type="EMBL" id="KAF2224714.1"/>
    </source>
</evidence>
<organism evidence="2 3">
    <name type="scientific">Elsinoe ampelina</name>
    <dbReference type="NCBI Taxonomy" id="302913"/>
    <lineage>
        <taxon>Eukaryota</taxon>
        <taxon>Fungi</taxon>
        <taxon>Dikarya</taxon>
        <taxon>Ascomycota</taxon>
        <taxon>Pezizomycotina</taxon>
        <taxon>Dothideomycetes</taxon>
        <taxon>Dothideomycetidae</taxon>
        <taxon>Myriangiales</taxon>
        <taxon>Elsinoaceae</taxon>
        <taxon>Elsinoe</taxon>
    </lineage>
</organism>
<dbReference type="AlphaFoldDB" id="A0A6A6GG60"/>
<dbReference type="Proteomes" id="UP000799538">
    <property type="component" value="Unassembled WGS sequence"/>
</dbReference>
<feature type="region of interest" description="Disordered" evidence="1">
    <location>
        <begin position="54"/>
        <end position="77"/>
    </location>
</feature>
<protein>
    <submittedName>
        <fullName evidence="2">Uncharacterized protein</fullName>
    </submittedName>
</protein>
<sequence length="86" mass="9652">MLFYRPRPMLYTAIARQQYLCRPILSPARPCLYLPKALLSSIRWALAPPARFRSPQSHVRSAGGEKGGRLAHGPPPQGFRTIVRAL</sequence>
<name>A0A6A6GG60_9PEZI</name>
<reference evidence="3" key="1">
    <citation type="journal article" date="2020" name="Stud. Mycol.">
        <title>101 Dothideomycetes genomes: A test case for predicting lifestyles and emergence of pathogens.</title>
        <authorList>
            <person name="Haridas S."/>
            <person name="Albert R."/>
            <person name="Binder M."/>
            <person name="Bloem J."/>
            <person name="LaButti K."/>
            <person name="Salamov A."/>
            <person name="Andreopoulos B."/>
            <person name="Baker S."/>
            <person name="Barry K."/>
            <person name="Bills G."/>
            <person name="Bluhm B."/>
            <person name="Cannon C."/>
            <person name="Castanera R."/>
            <person name="Culley D."/>
            <person name="Daum C."/>
            <person name="Ezra D."/>
            <person name="Gonzalez J."/>
            <person name="Henrissat B."/>
            <person name="Kuo A."/>
            <person name="Liang C."/>
            <person name="Lipzen A."/>
            <person name="Lutzoni F."/>
            <person name="Magnuson J."/>
            <person name="Mondo S."/>
            <person name="Nolan M."/>
            <person name="Ohm R."/>
            <person name="Pangilinan J."/>
            <person name="Park H.-J."/>
            <person name="Ramirez L."/>
            <person name="Alfaro M."/>
            <person name="Sun H."/>
            <person name="Tritt A."/>
            <person name="Yoshinaga Y."/>
            <person name="Zwiers L.-H."/>
            <person name="Turgeon B."/>
            <person name="Goodwin S."/>
            <person name="Spatafora J."/>
            <person name="Crous P."/>
            <person name="Grigoriev I."/>
        </authorList>
    </citation>
    <scope>NUCLEOTIDE SEQUENCE [LARGE SCALE GENOMIC DNA]</scope>
    <source>
        <strain evidence="3">CECT 20119</strain>
    </source>
</reference>
<proteinExistence type="predicted"/>
<evidence type="ECO:0000313" key="3">
    <source>
        <dbReference type="Proteomes" id="UP000799538"/>
    </source>
</evidence>
<accession>A0A6A6GG60</accession>
<evidence type="ECO:0000256" key="1">
    <source>
        <dbReference type="SAM" id="MobiDB-lite"/>
    </source>
</evidence>
<keyword evidence="3" id="KW-1185">Reference proteome</keyword>